<evidence type="ECO:0000313" key="2">
    <source>
        <dbReference type="Proteomes" id="UP001239267"/>
    </source>
</evidence>
<organism evidence="1 2">
    <name type="scientific">Pseudarthrobacter niigatensis</name>
    <dbReference type="NCBI Taxonomy" id="369935"/>
    <lineage>
        <taxon>Bacteria</taxon>
        <taxon>Bacillati</taxon>
        <taxon>Actinomycetota</taxon>
        <taxon>Actinomycetes</taxon>
        <taxon>Micrococcales</taxon>
        <taxon>Micrococcaceae</taxon>
        <taxon>Pseudarthrobacter</taxon>
    </lineage>
</organism>
<dbReference type="EMBL" id="JAUSTB010000001">
    <property type="protein sequence ID" value="MDQ0144591.1"/>
    <property type="molecule type" value="Genomic_DNA"/>
</dbReference>
<reference evidence="1 2" key="1">
    <citation type="submission" date="2023-07" db="EMBL/GenBank/DDBJ databases">
        <title>Sorghum-associated microbial communities from plants grown in Nebraska, USA.</title>
        <authorList>
            <person name="Schachtman D."/>
        </authorList>
    </citation>
    <scope>NUCLEOTIDE SEQUENCE [LARGE SCALE GENOMIC DNA]</scope>
    <source>
        <strain evidence="1 2">DS1001</strain>
    </source>
</reference>
<sequence>MIEPALALAGAVPGRCLSMGFGSAVAPYS</sequence>
<comment type="caution">
    <text evidence="1">The sequence shown here is derived from an EMBL/GenBank/DDBJ whole genome shotgun (WGS) entry which is preliminary data.</text>
</comment>
<gene>
    <name evidence="1" type="ORF">J2T23_000465</name>
</gene>
<evidence type="ECO:0000313" key="1">
    <source>
        <dbReference type="EMBL" id="MDQ0144591.1"/>
    </source>
</evidence>
<keyword evidence="2" id="KW-1185">Reference proteome</keyword>
<protein>
    <submittedName>
        <fullName evidence="1">Uncharacterized protein</fullName>
    </submittedName>
</protein>
<accession>A0AAJ1STI6</accession>
<dbReference type="Proteomes" id="UP001239267">
    <property type="component" value="Unassembled WGS sequence"/>
</dbReference>
<proteinExistence type="predicted"/>
<dbReference type="AlphaFoldDB" id="A0AAJ1STI6"/>
<name>A0AAJ1STI6_9MICC</name>